<evidence type="ECO:0000313" key="10">
    <source>
        <dbReference type="Proteomes" id="UP000265120"/>
    </source>
</evidence>
<dbReference type="Proteomes" id="UP000265120">
    <property type="component" value="Chromosome 7"/>
</dbReference>
<evidence type="ECO:0000256" key="3">
    <source>
        <dbReference type="ARBA" id="ARBA00022729"/>
    </source>
</evidence>
<evidence type="ECO:0000256" key="2">
    <source>
        <dbReference type="ARBA" id="ARBA00022443"/>
    </source>
</evidence>
<dbReference type="InParanoid" id="A0A3P8WYC2"/>
<dbReference type="InterPro" id="IPR051500">
    <property type="entry name" value="cTAGE_MIA/OTOR"/>
</dbReference>
<dbReference type="InterPro" id="IPR036028">
    <property type="entry name" value="SH3-like_dom_sf"/>
</dbReference>
<keyword evidence="2" id="KW-0728">SH3 domain</keyword>
<evidence type="ECO:0000256" key="1">
    <source>
        <dbReference type="ARBA" id="ARBA00004389"/>
    </source>
</evidence>
<keyword evidence="3 7" id="KW-0732">Signal</keyword>
<accession>A0A3P8WYC2</accession>
<dbReference type="GO" id="GO:0035459">
    <property type="term" value="P:vesicle cargo loading"/>
    <property type="evidence" value="ECO:0007669"/>
    <property type="project" value="TreeGrafter"/>
</dbReference>
<dbReference type="GO" id="GO:0009306">
    <property type="term" value="P:protein secretion"/>
    <property type="evidence" value="ECO:0007669"/>
    <property type="project" value="TreeGrafter"/>
</dbReference>
<keyword evidence="5" id="KW-0175">Coiled coil</keyword>
<dbReference type="Gene3D" id="2.30.30.40">
    <property type="entry name" value="SH3 Domains"/>
    <property type="match status" value="1"/>
</dbReference>
<dbReference type="Pfam" id="PF07653">
    <property type="entry name" value="SH3_2"/>
    <property type="match status" value="1"/>
</dbReference>
<dbReference type="PANTHER" id="PTHR23158">
    <property type="entry name" value="MELANOMA INHIBITORY ACTIVITY-RELATED"/>
    <property type="match status" value="1"/>
</dbReference>
<dbReference type="PANTHER" id="PTHR23158:SF54">
    <property type="entry name" value="TRANSPORT AND GOLGI ORGANIZATION PROTEIN 1 HOMOLOG"/>
    <property type="match status" value="1"/>
</dbReference>
<name>A0A3P8WYC2_CYNSE</name>
<feature type="chain" id="PRO_5018272908" description="SH3 domain-containing protein" evidence="7">
    <location>
        <begin position="24"/>
        <end position="145"/>
    </location>
</feature>
<dbReference type="GO" id="GO:0005789">
    <property type="term" value="C:endoplasmic reticulum membrane"/>
    <property type="evidence" value="ECO:0007669"/>
    <property type="project" value="UniProtKB-SubCell"/>
</dbReference>
<dbReference type="GO" id="GO:0006888">
    <property type="term" value="P:endoplasmic reticulum to Golgi vesicle-mediated transport"/>
    <property type="evidence" value="ECO:0007669"/>
    <property type="project" value="TreeGrafter"/>
</dbReference>
<keyword evidence="6" id="KW-0325">Glycoprotein</keyword>
<reference evidence="9 10" key="1">
    <citation type="journal article" date="2014" name="Nat. Genet.">
        <title>Whole-genome sequence of a flatfish provides insights into ZW sex chromosome evolution and adaptation to a benthic lifestyle.</title>
        <authorList>
            <person name="Chen S."/>
            <person name="Zhang G."/>
            <person name="Shao C."/>
            <person name="Huang Q."/>
            <person name="Liu G."/>
            <person name="Zhang P."/>
            <person name="Song W."/>
            <person name="An N."/>
            <person name="Chalopin D."/>
            <person name="Volff J.N."/>
            <person name="Hong Y."/>
            <person name="Li Q."/>
            <person name="Sha Z."/>
            <person name="Zhou H."/>
            <person name="Xie M."/>
            <person name="Yu Q."/>
            <person name="Liu Y."/>
            <person name="Xiang H."/>
            <person name="Wang N."/>
            <person name="Wu K."/>
            <person name="Yang C."/>
            <person name="Zhou Q."/>
            <person name="Liao X."/>
            <person name="Yang L."/>
            <person name="Hu Q."/>
            <person name="Zhang J."/>
            <person name="Meng L."/>
            <person name="Jin L."/>
            <person name="Tian Y."/>
            <person name="Lian J."/>
            <person name="Yang J."/>
            <person name="Miao G."/>
            <person name="Liu S."/>
            <person name="Liang Z."/>
            <person name="Yan F."/>
            <person name="Li Y."/>
            <person name="Sun B."/>
            <person name="Zhang H."/>
            <person name="Zhang J."/>
            <person name="Zhu Y."/>
            <person name="Du M."/>
            <person name="Zhao Y."/>
            <person name="Schartl M."/>
            <person name="Tang Q."/>
            <person name="Wang J."/>
        </authorList>
    </citation>
    <scope>NUCLEOTIDE SEQUENCE</scope>
</reference>
<dbReference type="GO" id="GO:0070971">
    <property type="term" value="C:endoplasmic reticulum exit site"/>
    <property type="evidence" value="ECO:0007669"/>
    <property type="project" value="TreeGrafter"/>
</dbReference>
<comment type="subcellular location">
    <subcellularLocation>
        <location evidence="1">Endoplasmic reticulum membrane</location>
        <topology evidence="1">Single-pass membrane protein</topology>
    </subcellularLocation>
</comment>
<dbReference type="STRING" id="244447.ENSCSEP00000032403"/>
<dbReference type="SUPFAM" id="SSF50044">
    <property type="entry name" value="SH3-domain"/>
    <property type="match status" value="1"/>
</dbReference>
<evidence type="ECO:0000313" key="9">
    <source>
        <dbReference type="Ensembl" id="ENSCSEP00000032403.1"/>
    </source>
</evidence>
<dbReference type="GeneTree" id="ENSGT00950000182767"/>
<evidence type="ECO:0000256" key="5">
    <source>
        <dbReference type="ARBA" id="ARBA00023054"/>
    </source>
</evidence>
<evidence type="ECO:0000259" key="8">
    <source>
        <dbReference type="Pfam" id="PF07653"/>
    </source>
</evidence>
<keyword evidence="4" id="KW-0256">Endoplasmic reticulum</keyword>
<dbReference type="Ensembl" id="ENSCSET00000032823.1">
    <property type="protein sequence ID" value="ENSCSEP00000032403.1"/>
    <property type="gene ID" value="ENSCSEG00000020789.1"/>
</dbReference>
<organism evidence="9 10">
    <name type="scientific">Cynoglossus semilaevis</name>
    <name type="common">Tongue sole</name>
    <dbReference type="NCBI Taxonomy" id="244447"/>
    <lineage>
        <taxon>Eukaryota</taxon>
        <taxon>Metazoa</taxon>
        <taxon>Chordata</taxon>
        <taxon>Craniata</taxon>
        <taxon>Vertebrata</taxon>
        <taxon>Euteleostomi</taxon>
        <taxon>Actinopterygii</taxon>
        <taxon>Neopterygii</taxon>
        <taxon>Teleostei</taxon>
        <taxon>Neoteleostei</taxon>
        <taxon>Acanthomorphata</taxon>
        <taxon>Carangaria</taxon>
        <taxon>Pleuronectiformes</taxon>
        <taxon>Pleuronectoidei</taxon>
        <taxon>Cynoglossidae</taxon>
        <taxon>Cynoglossinae</taxon>
        <taxon>Cynoglossus</taxon>
    </lineage>
</organism>
<reference evidence="9" key="2">
    <citation type="submission" date="2025-08" db="UniProtKB">
        <authorList>
            <consortium name="Ensembl"/>
        </authorList>
    </citation>
    <scope>IDENTIFICATION</scope>
</reference>
<reference evidence="9" key="3">
    <citation type="submission" date="2025-09" db="UniProtKB">
        <authorList>
            <consortium name="Ensembl"/>
        </authorList>
    </citation>
    <scope>IDENTIFICATION</scope>
</reference>
<feature type="signal peptide" evidence="7">
    <location>
        <begin position="1"/>
        <end position="23"/>
    </location>
</feature>
<sequence>MAAKHFYRQGFLLLLFNFISTAALEKRFSDLKRCADEECSMLLCRGKAVTDFTGPDCRFLSFKKSETIYVYYKLAGRRTDMWAGSNQMFFSSVCSCLYKEIEVPSEVLKILWLTYLVMVKYSVKVLHVLSSKFYSSFSGNRFCLF</sequence>
<evidence type="ECO:0000256" key="4">
    <source>
        <dbReference type="ARBA" id="ARBA00022824"/>
    </source>
</evidence>
<dbReference type="AlphaFoldDB" id="A0A3P8WYC2"/>
<evidence type="ECO:0000256" key="7">
    <source>
        <dbReference type="SAM" id="SignalP"/>
    </source>
</evidence>
<keyword evidence="10" id="KW-1185">Reference proteome</keyword>
<proteinExistence type="predicted"/>
<evidence type="ECO:0000256" key="6">
    <source>
        <dbReference type="ARBA" id="ARBA00023180"/>
    </source>
</evidence>
<feature type="domain" description="SH3" evidence="8">
    <location>
        <begin position="45"/>
        <end position="84"/>
    </location>
</feature>
<protein>
    <recommendedName>
        <fullName evidence="8">SH3 domain-containing protein</fullName>
    </recommendedName>
</protein>
<dbReference type="InterPro" id="IPR001452">
    <property type="entry name" value="SH3_domain"/>
</dbReference>